<dbReference type="PANTHER" id="PTHR11941:SF45">
    <property type="entry name" value="ENOYL-COA DELTA ISOMERASE 1, MITOCHONDRIAL"/>
    <property type="match status" value="1"/>
</dbReference>
<gene>
    <name evidence="1" type="ORF">HJG60_004222</name>
</gene>
<reference evidence="1 2" key="1">
    <citation type="journal article" date="2020" name="Nature">
        <title>Six reference-quality genomes reveal evolution of bat adaptations.</title>
        <authorList>
            <person name="Jebb D."/>
            <person name="Huang Z."/>
            <person name="Pippel M."/>
            <person name="Hughes G.M."/>
            <person name="Lavrichenko K."/>
            <person name="Devanna P."/>
            <person name="Winkler S."/>
            <person name="Jermiin L.S."/>
            <person name="Skirmuntt E.C."/>
            <person name="Katzourakis A."/>
            <person name="Burkitt-Gray L."/>
            <person name="Ray D.A."/>
            <person name="Sullivan K.A.M."/>
            <person name="Roscito J.G."/>
            <person name="Kirilenko B.M."/>
            <person name="Davalos L.M."/>
            <person name="Corthals A.P."/>
            <person name="Power M.L."/>
            <person name="Jones G."/>
            <person name="Ransome R.D."/>
            <person name="Dechmann D.K.N."/>
            <person name="Locatelli A.G."/>
            <person name="Puechmaille S.J."/>
            <person name="Fedrigo O."/>
            <person name="Jarvis E.D."/>
            <person name="Hiller M."/>
            <person name="Vernes S.C."/>
            <person name="Myers E.W."/>
            <person name="Teeling E.C."/>
        </authorList>
    </citation>
    <scope>NUCLEOTIDE SEQUENCE [LARGE SCALE GENOMIC DNA]</scope>
    <source>
        <strain evidence="1">Bat1K_MPI-CBG_1</strain>
    </source>
</reference>
<keyword evidence="1" id="KW-0413">Isomerase</keyword>
<dbReference type="Pfam" id="PF00378">
    <property type="entry name" value="ECH_1"/>
    <property type="match status" value="1"/>
</dbReference>
<proteinExistence type="predicted"/>
<sequence length="98" mass="10997">MKLKNPPVNSLSLELLTELVISLEKLENDKTFRGIILTSDCPGVFSAGLDLTEMCGKNPAHYAEYWKAMQELWLRLYLSNLVLIAAINVSVSTPEWPC</sequence>
<evidence type="ECO:0000313" key="1">
    <source>
        <dbReference type="EMBL" id="KAF6124038.1"/>
    </source>
</evidence>
<dbReference type="PANTHER" id="PTHR11941">
    <property type="entry name" value="ENOYL-COA HYDRATASE-RELATED"/>
    <property type="match status" value="1"/>
</dbReference>
<dbReference type="GO" id="GO:0005739">
    <property type="term" value="C:mitochondrion"/>
    <property type="evidence" value="ECO:0007669"/>
    <property type="project" value="TreeGrafter"/>
</dbReference>
<dbReference type="SUPFAM" id="SSF52096">
    <property type="entry name" value="ClpP/crotonase"/>
    <property type="match status" value="1"/>
</dbReference>
<evidence type="ECO:0000313" key="2">
    <source>
        <dbReference type="Proteomes" id="UP000664940"/>
    </source>
</evidence>
<dbReference type="GO" id="GO:0004165">
    <property type="term" value="F:delta(3)-delta(2)-enoyl-CoA isomerase activity"/>
    <property type="evidence" value="ECO:0007669"/>
    <property type="project" value="TreeGrafter"/>
</dbReference>
<protein>
    <submittedName>
        <fullName evidence="1">Enoyl-CoA delta isomerase 1</fullName>
    </submittedName>
</protein>
<dbReference type="EMBL" id="JABVXQ010000002">
    <property type="protein sequence ID" value="KAF6124038.1"/>
    <property type="molecule type" value="Genomic_DNA"/>
</dbReference>
<dbReference type="GO" id="GO:0006635">
    <property type="term" value="P:fatty acid beta-oxidation"/>
    <property type="evidence" value="ECO:0007669"/>
    <property type="project" value="TreeGrafter"/>
</dbReference>
<dbReference type="Proteomes" id="UP000664940">
    <property type="component" value="Unassembled WGS sequence"/>
</dbReference>
<dbReference type="InterPro" id="IPR001753">
    <property type="entry name" value="Enoyl-CoA_hydra/iso"/>
</dbReference>
<organism evidence="1 2">
    <name type="scientific">Phyllostomus discolor</name>
    <name type="common">pale spear-nosed bat</name>
    <dbReference type="NCBI Taxonomy" id="89673"/>
    <lineage>
        <taxon>Eukaryota</taxon>
        <taxon>Metazoa</taxon>
        <taxon>Chordata</taxon>
        <taxon>Craniata</taxon>
        <taxon>Vertebrata</taxon>
        <taxon>Euteleostomi</taxon>
        <taxon>Mammalia</taxon>
        <taxon>Eutheria</taxon>
        <taxon>Laurasiatheria</taxon>
        <taxon>Chiroptera</taxon>
        <taxon>Yangochiroptera</taxon>
        <taxon>Phyllostomidae</taxon>
        <taxon>Phyllostominae</taxon>
        <taxon>Phyllostomus</taxon>
    </lineage>
</organism>
<accession>A0A834B0U1</accession>
<dbReference type="InterPro" id="IPR029045">
    <property type="entry name" value="ClpP/crotonase-like_dom_sf"/>
</dbReference>
<dbReference type="Gene3D" id="3.90.226.10">
    <property type="entry name" value="2-enoyl-CoA Hydratase, Chain A, domain 1"/>
    <property type="match status" value="1"/>
</dbReference>
<comment type="caution">
    <text evidence="1">The sequence shown here is derived from an EMBL/GenBank/DDBJ whole genome shotgun (WGS) entry which is preliminary data.</text>
</comment>
<name>A0A834B0U1_9CHIR</name>
<dbReference type="AlphaFoldDB" id="A0A834B0U1"/>